<gene>
    <name evidence="7" type="ORF">B841_06725</name>
</gene>
<dbReference type="CDD" id="cd06442">
    <property type="entry name" value="DPM1_like"/>
    <property type="match status" value="1"/>
</dbReference>
<reference evidence="7 8" key="1">
    <citation type="submission" date="2012-11" db="EMBL/GenBank/DDBJ databases">
        <title>The complete genome sequence of Corynebacterium maris Coryn-1 (=DSM 45190).</title>
        <authorList>
            <person name="Schaffert L."/>
            <person name="Albersmeier A."/>
            <person name="Kalinowski J."/>
            <person name="Ruckert C."/>
        </authorList>
    </citation>
    <scope>NUCLEOTIDE SEQUENCE [LARGE SCALE GENOMIC DNA]</scope>
    <source>
        <strain evidence="8">Coryn-1</strain>
    </source>
</reference>
<dbReference type="SUPFAM" id="SSF53448">
    <property type="entry name" value="Nucleotide-diphospho-sugar transferases"/>
    <property type="match status" value="1"/>
</dbReference>
<dbReference type="GO" id="GO:0016020">
    <property type="term" value="C:membrane"/>
    <property type="evidence" value="ECO:0007669"/>
    <property type="project" value="GOC"/>
</dbReference>
<keyword evidence="3" id="KW-0328">Glycosyltransferase</keyword>
<keyword evidence="4" id="KW-0808">Transferase</keyword>
<dbReference type="FunFam" id="3.90.550.10:FF:000122">
    <property type="entry name" value="Dolichol-phosphate mannosyltransferase subunit 1"/>
    <property type="match status" value="1"/>
</dbReference>
<dbReference type="EMBL" id="CP003924">
    <property type="protein sequence ID" value="AGS34818.1"/>
    <property type="molecule type" value="Genomic_DNA"/>
</dbReference>
<dbReference type="Proteomes" id="UP000015388">
    <property type="component" value="Chromosome"/>
</dbReference>
<dbReference type="GO" id="GO:0004582">
    <property type="term" value="F:dolichyl-phosphate beta-D-mannosyltransferase activity"/>
    <property type="evidence" value="ECO:0007669"/>
    <property type="project" value="UniProtKB-EC"/>
</dbReference>
<evidence type="ECO:0000256" key="2">
    <source>
        <dbReference type="ARBA" id="ARBA00012704"/>
    </source>
</evidence>
<dbReference type="KEGG" id="cmd:B841_06725"/>
<dbReference type="InterPro" id="IPR001173">
    <property type="entry name" value="Glyco_trans_2-like"/>
</dbReference>
<dbReference type="Gene3D" id="3.90.550.10">
    <property type="entry name" value="Spore Coat Polysaccharide Biosynthesis Protein SpsA, Chain A"/>
    <property type="match status" value="1"/>
</dbReference>
<dbReference type="PATRIC" id="fig|1224163.3.peg.1351"/>
<dbReference type="InterPro" id="IPR039528">
    <property type="entry name" value="DPM1-like"/>
</dbReference>
<dbReference type="InterPro" id="IPR029044">
    <property type="entry name" value="Nucleotide-diphossugar_trans"/>
</dbReference>
<evidence type="ECO:0000256" key="1">
    <source>
        <dbReference type="ARBA" id="ARBA00006739"/>
    </source>
</evidence>
<evidence type="ECO:0000313" key="8">
    <source>
        <dbReference type="Proteomes" id="UP000015388"/>
    </source>
</evidence>
<dbReference type="PANTHER" id="PTHR43398:SF1">
    <property type="entry name" value="DOLICHOL-PHOSPHATE MANNOSYLTRANSFERASE SUBUNIT 1"/>
    <property type="match status" value="1"/>
</dbReference>
<dbReference type="Pfam" id="PF00535">
    <property type="entry name" value="Glycos_transf_2"/>
    <property type="match status" value="1"/>
</dbReference>
<sequence>MNNPSTLVIIPTYNELENLPLITGRVRDAAPQVDVLVVDDNSPDGTGGKADELAADDDQIHVLHRTKKDGLLGAYLAGFEWGKERGYDVLCQMDADGSHAPEELHRLLDQIEDGADMVIGSRYVEGGKVVDWPRDRFLLSKGGNLYISVALGTGLTDMTAGYRAIRREVLEGIDLAELSDAGYIFQVDLAYRAVEAGFDVREVPITFTERAIGESKLDGSFVKDSLVEVTKWGAQHHTTQATELASELGRLAAYEYRHSPLAGLGSKAKNAATFVSDLAGELGKLAKYEIDRKVRK</sequence>
<evidence type="ECO:0000256" key="5">
    <source>
        <dbReference type="ARBA" id="ARBA00050499"/>
    </source>
</evidence>
<dbReference type="EC" id="2.4.1.83" evidence="2"/>
<comment type="similarity">
    <text evidence="1">Belongs to the glycosyltransferase 2 family.</text>
</comment>
<dbReference type="PANTHER" id="PTHR43398">
    <property type="entry name" value="DOLICHOL-PHOSPHATE MANNOSYLTRANSFERASE SUBUNIT 1"/>
    <property type="match status" value="1"/>
</dbReference>
<proteinExistence type="inferred from homology"/>
<dbReference type="GO" id="GO:0009247">
    <property type="term" value="P:glycolipid biosynthetic process"/>
    <property type="evidence" value="ECO:0007669"/>
    <property type="project" value="TreeGrafter"/>
</dbReference>
<protein>
    <recommendedName>
        <fullName evidence="2">dolichyl-phosphate beta-D-mannosyltransferase</fullName>
        <ecNumber evidence="2">2.4.1.83</ecNumber>
    </recommendedName>
</protein>
<dbReference type="AlphaFoldDB" id="S5TJA5"/>
<evidence type="ECO:0000313" key="7">
    <source>
        <dbReference type="EMBL" id="AGS34818.1"/>
    </source>
</evidence>
<evidence type="ECO:0000259" key="6">
    <source>
        <dbReference type="Pfam" id="PF00535"/>
    </source>
</evidence>
<dbReference type="HOGENOM" id="CLU_033536_13_0_11"/>
<comment type="catalytic activity">
    <reaction evidence="5">
        <text>a di-trans,poly-cis-dolichyl phosphate + GDP-alpha-D-mannose = a di-trans,poly-cis-dolichyl beta-D-mannosyl phosphate + GDP</text>
        <dbReference type="Rhea" id="RHEA:21184"/>
        <dbReference type="Rhea" id="RHEA-COMP:19498"/>
        <dbReference type="Rhea" id="RHEA-COMP:19501"/>
        <dbReference type="ChEBI" id="CHEBI:57527"/>
        <dbReference type="ChEBI" id="CHEBI:57683"/>
        <dbReference type="ChEBI" id="CHEBI:58189"/>
        <dbReference type="ChEBI" id="CHEBI:58211"/>
        <dbReference type="EC" id="2.4.1.83"/>
    </reaction>
</comment>
<name>S5TJA5_9CORY</name>
<dbReference type="RefSeq" id="WP_020934751.1">
    <property type="nucleotide sequence ID" value="NC_021915.1"/>
</dbReference>
<accession>S5TJA5</accession>
<evidence type="ECO:0000256" key="3">
    <source>
        <dbReference type="ARBA" id="ARBA00022676"/>
    </source>
</evidence>
<organism evidence="7 8">
    <name type="scientific">Corynebacterium maris DSM 45190</name>
    <dbReference type="NCBI Taxonomy" id="1224163"/>
    <lineage>
        <taxon>Bacteria</taxon>
        <taxon>Bacillati</taxon>
        <taxon>Actinomycetota</taxon>
        <taxon>Actinomycetes</taxon>
        <taxon>Mycobacteriales</taxon>
        <taxon>Corynebacteriaceae</taxon>
        <taxon>Corynebacterium</taxon>
    </lineage>
</organism>
<feature type="domain" description="Glycosyltransferase 2-like" evidence="6">
    <location>
        <begin position="8"/>
        <end position="171"/>
    </location>
</feature>
<evidence type="ECO:0000256" key="4">
    <source>
        <dbReference type="ARBA" id="ARBA00022679"/>
    </source>
</evidence>
<dbReference type="STRING" id="1224163.B841_06725"/>
<dbReference type="eggNOG" id="COG0463">
    <property type="taxonomic scope" value="Bacteria"/>
</dbReference>
<keyword evidence="8" id="KW-1185">Reference proteome</keyword>